<accession>A0A1M3SZW6</accession>
<dbReference type="VEuPathDB" id="FungiDB:ASPFODRAFT_54039"/>
<reference evidence="3" key="1">
    <citation type="journal article" date="2017" name="Genome Biol.">
        <title>Comparative genomics reveals high biological diversity and specific adaptations in the industrially and medically important fungal genus Aspergillus.</title>
        <authorList>
            <person name="de Vries R.P."/>
            <person name="Riley R."/>
            <person name="Wiebenga A."/>
            <person name="Aguilar-Osorio G."/>
            <person name="Amillis S."/>
            <person name="Uchima C.A."/>
            <person name="Anderluh G."/>
            <person name="Asadollahi M."/>
            <person name="Askin M."/>
            <person name="Barry K."/>
            <person name="Battaglia E."/>
            <person name="Bayram O."/>
            <person name="Benocci T."/>
            <person name="Braus-Stromeyer S.A."/>
            <person name="Caldana C."/>
            <person name="Canovas D."/>
            <person name="Cerqueira G.C."/>
            <person name="Chen F."/>
            <person name="Chen W."/>
            <person name="Choi C."/>
            <person name="Clum A."/>
            <person name="Dos Santos R.A."/>
            <person name="Damasio A.R."/>
            <person name="Diallinas G."/>
            <person name="Emri T."/>
            <person name="Fekete E."/>
            <person name="Flipphi M."/>
            <person name="Freyberg S."/>
            <person name="Gallo A."/>
            <person name="Gournas C."/>
            <person name="Habgood R."/>
            <person name="Hainaut M."/>
            <person name="Harispe M.L."/>
            <person name="Henrissat B."/>
            <person name="Hilden K.S."/>
            <person name="Hope R."/>
            <person name="Hossain A."/>
            <person name="Karabika E."/>
            <person name="Karaffa L."/>
            <person name="Karanyi Z."/>
            <person name="Krasevec N."/>
            <person name="Kuo A."/>
            <person name="Kusch H."/>
            <person name="LaButti K."/>
            <person name="Lagendijk E.L."/>
            <person name="Lapidus A."/>
            <person name="Levasseur A."/>
            <person name="Lindquist E."/>
            <person name="Lipzen A."/>
            <person name="Logrieco A.F."/>
            <person name="MacCabe A."/>
            <person name="Maekelae M.R."/>
            <person name="Malavazi I."/>
            <person name="Melin P."/>
            <person name="Meyer V."/>
            <person name="Mielnichuk N."/>
            <person name="Miskei M."/>
            <person name="Molnar A.P."/>
            <person name="Mule G."/>
            <person name="Ngan C.Y."/>
            <person name="Orejas M."/>
            <person name="Orosz E."/>
            <person name="Ouedraogo J.P."/>
            <person name="Overkamp K.M."/>
            <person name="Park H.-S."/>
            <person name="Perrone G."/>
            <person name="Piumi F."/>
            <person name="Punt P.J."/>
            <person name="Ram A.F."/>
            <person name="Ramon A."/>
            <person name="Rauscher S."/>
            <person name="Record E."/>
            <person name="Riano-Pachon D.M."/>
            <person name="Robert V."/>
            <person name="Roehrig J."/>
            <person name="Ruller R."/>
            <person name="Salamov A."/>
            <person name="Salih N.S."/>
            <person name="Samson R.A."/>
            <person name="Sandor E."/>
            <person name="Sanguinetti M."/>
            <person name="Schuetze T."/>
            <person name="Sepcic K."/>
            <person name="Shelest E."/>
            <person name="Sherlock G."/>
            <person name="Sophianopoulou V."/>
            <person name="Squina F.M."/>
            <person name="Sun H."/>
            <person name="Susca A."/>
            <person name="Todd R.B."/>
            <person name="Tsang A."/>
            <person name="Unkles S.E."/>
            <person name="van de Wiele N."/>
            <person name="van Rossen-Uffink D."/>
            <person name="Oliveira J.V."/>
            <person name="Vesth T.C."/>
            <person name="Visser J."/>
            <person name="Yu J.-H."/>
            <person name="Zhou M."/>
            <person name="Andersen M.R."/>
            <person name="Archer D.B."/>
            <person name="Baker S.E."/>
            <person name="Benoit I."/>
            <person name="Brakhage A.A."/>
            <person name="Braus G.H."/>
            <person name="Fischer R."/>
            <person name="Frisvad J.C."/>
            <person name="Goldman G.H."/>
            <person name="Houbraken J."/>
            <person name="Oakley B."/>
            <person name="Pocsi I."/>
            <person name="Scazzocchio C."/>
            <person name="Seiboth B."/>
            <person name="vanKuyk P.A."/>
            <person name="Wortman J."/>
            <person name="Dyer P.S."/>
            <person name="Grigoriev I.V."/>
        </authorList>
    </citation>
    <scope>NUCLEOTIDE SEQUENCE [LARGE SCALE GENOMIC DNA]</scope>
    <source>
        <strain evidence="3">CBS 106.47</strain>
    </source>
</reference>
<gene>
    <name evidence="2" type="ORF">ASPFODRAFT_54039</name>
</gene>
<dbReference type="AlphaFoldDB" id="A0A1M3SZW6"/>
<protein>
    <submittedName>
        <fullName evidence="2">Uncharacterized protein</fullName>
    </submittedName>
</protein>
<dbReference type="EMBL" id="KV878262">
    <property type="protein sequence ID" value="OJZ80043.1"/>
    <property type="molecule type" value="Genomic_DNA"/>
</dbReference>
<feature type="compositionally biased region" description="Polar residues" evidence="1">
    <location>
        <begin position="67"/>
        <end position="84"/>
    </location>
</feature>
<feature type="region of interest" description="Disordered" evidence="1">
    <location>
        <begin position="21"/>
        <end position="84"/>
    </location>
</feature>
<name>A0A1M3SZW6_ASPLC</name>
<evidence type="ECO:0000313" key="3">
    <source>
        <dbReference type="Proteomes" id="UP000184063"/>
    </source>
</evidence>
<sequence length="92" mass="10243">MKCRNCFGRTRYLGLRLHAAVTESGPHSSAQQRPAPELQPNPPPDQAENDRSRRSLAPSPEIPPRQAYSQGQGHDQQAERTQSVPCVVLCRQ</sequence>
<dbReference type="Proteomes" id="UP000184063">
    <property type="component" value="Unassembled WGS sequence"/>
</dbReference>
<proteinExistence type="predicted"/>
<organism evidence="2 3">
    <name type="scientific">Aspergillus luchuensis (strain CBS 106.47)</name>
    <dbReference type="NCBI Taxonomy" id="1137211"/>
    <lineage>
        <taxon>Eukaryota</taxon>
        <taxon>Fungi</taxon>
        <taxon>Dikarya</taxon>
        <taxon>Ascomycota</taxon>
        <taxon>Pezizomycotina</taxon>
        <taxon>Eurotiomycetes</taxon>
        <taxon>Eurotiomycetidae</taxon>
        <taxon>Eurotiales</taxon>
        <taxon>Aspergillaceae</taxon>
        <taxon>Aspergillus</taxon>
        <taxon>Aspergillus subgen. Circumdati</taxon>
    </lineage>
</organism>
<evidence type="ECO:0000313" key="2">
    <source>
        <dbReference type="EMBL" id="OJZ80043.1"/>
    </source>
</evidence>
<evidence type="ECO:0000256" key="1">
    <source>
        <dbReference type="SAM" id="MobiDB-lite"/>
    </source>
</evidence>